<dbReference type="RefSeq" id="WP_344358159.1">
    <property type="nucleotide sequence ID" value="NZ_BAAASR010000007.1"/>
</dbReference>
<sequence length="120" mass="12952">MGQTPALHSGHSASPVPPRTAAGWLSAARAPSSHWQETYAGSSLERPFLPLLFVFAPAPRRAATETREAAFHDRARPIGRIAVATTTLSQLTEHGTKRPVWRVAGQGENRRPMAALPAPR</sequence>
<accession>A0ABN3LJP5</accession>
<keyword evidence="3" id="KW-1185">Reference proteome</keyword>
<dbReference type="EMBL" id="BAAASR010000007">
    <property type="protein sequence ID" value="GAA2485559.1"/>
    <property type="molecule type" value="Genomic_DNA"/>
</dbReference>
<evidence type="ECO:0000313" key="2">
    <source>
        <dbReference type="EMBL" id="GAA2485559.1"/>
    </source>
</evidence>
<evidence type="ECO:0000313" key="3">
    <source>
        <dbReference type="Proteomes" id="UP001499942"/>
    </source>
</evidence>
<evidence type="ECO:0000256" key="1">
    <source>
        <dbReference type="SAM" id="MobiDB-lite"/>
    </source>
</evidence>
<organism evidence="2 3">
    <name type="scientific">Streptomyces gobitricini</name>
    <dbReference type="NCBI Taxonomy" id="68211"/>
    <lineage>
        <taxon>Bacteria</taxon>
        <taxon>Bacillati</taxon>
        <taxon>Actinomycetota</taxon>
        <taxon>Actinomycetes</taxon>
        <taxon>Kitasatosporales</taxon>
        <taxon>Streptomycetaceae</taxon>
        <taxon>Streptomyces</taxon>
    </lineage>
</organism>
<reference evidence="2 3" key="1">
    <citation type="journal article" date="2019" name="Int. J. Syst. Evol. Microbiol.">
        <title>The Global Catalogue of Microorganisms (GCM) 10K type strain sequencing project: providing services to taxonomists for standard genome sequencing and annotation.</title>
        <authorList>
            <consortium name="The Broad Institute Genomics Platform"/>
            <consortium name="The Broad Institute Genome Sequencing Center for Infectious Disease"/>
            <person name="Wu L."/>
            <person name="Ma J."/>
        </authorList>
    </citation>
    <scope>NUCLEOTIDE SEQUENCE [LARGE SCALE GENOMIC DNA]</scope>
    <source>
        <strain evidence="2 3">JCM 5062</strain>
    </source>
</reference>
<feature type="region of interest" description="Disordered" evidence="1">
    <location>
        <begin position="1"/>
        <end position="25"/>
    </location>
</feature>
<protein>
    <submittedName>
        <fullName evidence="2">Uncharacterized protein</fullName>
    </submittedName>
</protein>
<name>A0ABN3LJP5_9ACTN</name>
<dbReference type="Proteomes" id="UP001499942">
    <property type="component" value="Unassembled WGS sequence"/>
</dbReference>
<comment type="caution">
    <text evidence="2">The sequence shown here is derived from an EMBL/GenBank/DDBJ whole genome shotgun (WGS) entry which is preliminary data.</text>
</comment>
<proteinExistence type="predicted"/>
<gene>
    <name evidence="2" type="ORF">GCM10010393_15730</name>
</gene>
<feature type="region of interest" description="Disordered" evidence="1">
    <location>
        <begin position="89"/>
        <end position="120"/>
    </location>
</feature>